<dbReference type="SUPFAM" id="SSF55073">
    <property type="entry name" value="Nucleotide cyclase"/>
    <property type="match status" value="1"/>
</dbReference>
<dbReference type="GO" id="GO:0005886">
    <property type="term" value="C:plasma membrane"/>
    <property type="evidence" value="ECO:0007669"/>
    <property type="project" value="TreeGrafter"/>
</dbReference>
<dbReference type="SMART" id="SM00065">
    <property type="entry name" value="GAF"/>
    <property type="match status" value="1"/>
</dbReference>
<dbReference type="InterPro" id="IPR029016">
    <property type="entry name" value="GAF-like_dom_sf"/>
</dbReference>
<dbReference type="Gene3D" id="3.30.70.270">
    <property type="match status" value="1"/>
</dbReference>
<dbReference type="GO" id="GO:0043709">
    <property type="term" value="P:cell adhesion involved in single-species biofilm formation"/>
    <property type="evidence" value="ECO:0007669"/>
    <property type="project" value="TreeGrafter"/>
</dbReference>
<feature type="domain" description="GGDEF" evidence="4">
    <location>
        <begin position="199"/>
        <end position="332"/>
    </location>
</feature>
<comment type="cofactor">
    <cofactor evidence="1">
        <name>Mg(2+)</name>
        <dbReference type="ChEBI" id="CHEBI:18420"/>
    </cofactor>
</comment>
<name>A0A6H1UDB3_9GAMM</name>
<dbReference type="InterPro" id="IPR043128">
    <property type="entry name" value="Rev_trsase/Diguanyl_cyclase"/>
</dbReference>
<dbReference type="CDD" id="cd01949">
    <property type="entry name" value="GGDEF"/>
    <property type="match status" value="1"/>
</dbReference>
<dbReference type="InterPro" id="IPR029787">
    <property type="entry name" value="Nucleotide_cyclase"/>
</dbReference>
<dbReference type="Gene3D" id="3.30.450.40">
    <property type="match status" value="1"/>
</dbReference>
<keyword evidence="6" id="KW-1185">Reference proteome</keyword>
<accession>A0A6H1UDB3</accession>
<dbReference type="InterPro" id="IPR000160">
    <property type="entry name" value="GGDEF_dom"/>
</dbReference>
<dbReference type="NCBIfam" id="TIGR00254">
    <property type="entry name" value="GGDEF"/>
    <property type="match status" value="1"/>
</dbReference>
<sequence length="344" mass="38060">MNNSGRWPEISDSTLEVWLHLLDSMSWLLPAPIIAINRSCGSHLLVLGTNASAKPYISKGSELPLLHTYCAQTLQDGVKTVVPDGRATKRWQNSIPVKNGFIAYIGLPIFWPDGEPFGTLCALDTKPHTWPFSSEKLIETVAAILTAQLMLMTQLQQLEYRNQQVHALAITDSLTGIFNRAHFFDLAEQELVRALRTKRPMSVIMLDVDLFKQINDTYGHDCGDRVLHQLAQVCQRALRSIDIVGRYGGEEFVFLLPETSLPDAVALAKRLKGLIAAITVEHNGELVTMTASLGVAALQPHVDTIKELINQADIALYRAKRNGRNLVCYHEQTSAVSTDGVGHS</sequence>
<evidence type="ECO:0000259" key="4">
    <source>
        <dbReference type="PROSITE" id="PS50887"/>
    </source>
</evidence>
<dbReference type="EC" id="2.7.7.65" evidence="2"/>
<dbReference type="SUPFAM" id="SSF55781">
    <property type="entry name" value="GAF domain-like"/>
    <property type="match status" value="1"/>
</dbReference>
<dbReference type="PROSITE" id="PS50887">
    <property type="entry name" value="GGDEF"/>
    <property type="match status" value="1"/>
</dbReference>
<dbReference type="SMART" id="SM00267">
    <property type="entry name" value="GGDEF"/>
    <property type="match status" value="1"/>
</dbReference>
<evidence type="ECO:0000256" key="3">
    <source>
        <dbReference type="ARBA" id="ARBA00034247"/>
    </source>
</evidence>
<dbReference type="GO" id="GO:0052621">
    <property type="term" value="F:diguanylate cyclase activity"/>
    <property type="evidence" value="ECO:0007669"/>
    <property type="project" value="UniProtKB-EC"/>
</dbReference>
<proteinExistence type="predicted"/>
<evidence type="ECO:0000313" key="6">
    <source>
        <dbReference type="Proteomes" id="UP000501602"/>
    </source>
</evidence>
<dbReference type="PANTHER" id="PTHR45138:SF9">
    <property type="entry name" value="DIGUANYLATE CYCLASE DGCM-RELATED"/>
    <property type="match status" value="1"/>
</dbReference>
<evidence type="ECO:0000256" key="2">
    <source>
        <dbReference type="ARBA" id="ARBA00012528"/>
    </source>
</evidence>
<dbReference type="AlphaFoldDB" id="A0A6H1UDB3"/>
<dbReference type="KEGG" id="fes:HER31_06690"/>
<dbReference type="Pfam" id="PF00990">
    <property type="entry name" value="GGDEF"/>
    <property type="match status" value="1"/>
</dbReference>
<protein>
    <recommendedName>
        <fullName evidence="2">diguanylate cyclase</fullName>
        <ecNumber evidence="2">2.7.7.65</ecNumber>
    </recommendedName>
</protein>
<dbReference type="PANTHER" id="PTHR45138">
    <property type="entry name" value="REGULATORY COMPONENTS OF SENSORY TRANSDUCTION SYSTEM"/>
    <property type="match status" value="1"/>
</dbReference>
<gene>
    <name evidence="5" type="ORF">HER31_06690</name>
</gene>
<organism evidence="5 6">
    <name type="scientific">Ferrimonas lipolytica</name>
    <dbReference type="NCBI Taxonomy" id="2724191"/>
    <lineage>
        <taxon>Bacteria</taxon>
        <taxon>Pseudomonadati</taxon>
        <taxon>Pseudomonadota</taxon>
        <taxon>Gammaproteobacteria</taxon>
        <taxon>Alteromonadales</taxon>
        <taxon>Ferrimonadaceae</taxon>
        <taxon>Ferrimonas</taxon>
    </lineage>
</organism>
<dbReference type="GO" id="GO:1902201">
    <property type="term" value="P:negative regulation of bacterial-type flagellum-dependent cell motility"/>
    <property type="evidence" value="ECO:0007669"/>
    <property type="project" value="TreeGrafter"/>
</dbReference>
<dbReference type="FunFam" id="3.30.70.270:FF:000001">
    <property type="entry name" value="Diguanylate cyclase domain protein"/>
    <property type="match status" value="1"/>
</dbReference>
<dbReference type="InterPro" id="IPR050469">
    <property type="entry name" value="Diguanylate_Cyclase"/>
</dbReference>
<dbReference type="Proteomes" id="UP000501602">
    <property type="component" value="Chromosome"/>
</dbReference>
<evidence type="ECO:0000256" key="1">
    <source>
        <dbReference type="ARBA" id="ARBA00001946"/>
    </source>
</evidence>
<comment type="catalytic activity">
    <reaction evidence="3">
        <text>2 GTP = 3',3'-c-di-GMP + 2 diphosphate</text>
        <dbReference type="Rhea" id="RHEA:24898"/>
        <dbReference type="ChEBI" id="CHEBI:33019"/>
        <dbReference type="ChEBI" id="CHEBI:37565"/>
        <dbReference type="ChEBI" id="CHEBI:58805"/>
        <dbReference type="EC" id="2.7.7.65"/>
    </reaction>
</comment>
<dbReference type="Pfam" id="PF01590">
    <property type="entry name" value="GAF"/>
    <property type="match status" value="1"/>
</dbReference>
<dbReference type="EMBL" id="CP051180">
    <property type="protein sequence ID" value="QIZ76580.1"/>
    <property type="molecule type" value="Genomic_DNA"/>
</dbReference>
<dbReference type="InterPro" id="IPR003018">
    <property type="entry name" value="GAF"/>
</dbReference>
<evidence type="ECO:0000313" key="5">
    <source>
        <dbReference type="EMBL" id="QIZ76580.1"/>
    </source>
</evidence>
<reference evidence="5 6" key="1">
    <citation type="submission" date="2020-04" db="EMBL/GenBank/DDBJ databases">
        <title>Ferrimonas sp. S7 isolated from sea water.</title>
        <authorList>
            <person name="Bae S.S."/>
            <person name="Baek K."/>
        </authorList>
    </citation>
    <scope>NUCLEOTIDE SEQUENCE [LARGE SCALE GENOMIC DNA]</scope>
    <source>
        <strain evidence="5 6">S7</strain>
    </source>
</reference>
<dbReference type="RefSeq" id="WP_168659842.1">
    <property type="nucleotide sequence ID" value="NZ_CP051180.1"/>
</dbReference>